<keyword evidence="4 8" id="KW-0812">Transmembrane</keyword>
<evidence type="ECO:0000256" key="5">
    <source>
        <dbReference type="ARBA" id="ARBA00022801"/>
    </source>
</evidence>
<dbReference type="SMART" id="SM00793">
    <property type="entry name" value="AgrB"/>
    <property type="match status" value="1"/>
</dbReference>
<dbReference type="OrthoDB" id="9815055at2"/>
<evidence type="ECO:0000256" key="4">
    <source>
        <dbReference type="ARBA" id="ARBA00022692"/>
    </source>
</evidence>
<feature type="transmembrane region" description="Helical" evidence="8">
    <location>
        <begin position="80"/>
        <end position="97"/>
    </location>
</feature>
<reference evidence="9 10" key="1">
    <citation type="submission" date="2016-11" db="EMBL/GenBank/DDBJ databases">
        <authorList>
            <person name="Jaros S."/>
            <person name="Januszkiewicz K."/>
            <person name="Wedrychowicz H."/>
        </authorList>
    </citation>
    <scope>NUCLEOTIDE SEQUENCE [LARGE SCALE GENOMIC DNA]</scope>
    <source>
        <strain evidence="9 10">DSM 14809</strain>
    </source>
</reference>
<dbReference type="GO" id="GO:0008233">
    <property type="term" value="F:peptidase activity"/>
    <property type="evidence" value="ECO:0007669"/>
    <property type="project" value="UniProtKB-KW"/>
</dbReference>
<evidence type="ECO:0000256" key="8">
    <source>
        <dbReference type="SAM" id="Phobius"/>
    </source>
</evidence>
<dbReference type="RefSeq" id="WP_072919446.1">
    <property type="nucleotide sequence ID" value="NZ_FQYQ01000035.1"/>
</dbReference>
<dbReference type="Pfam" id="PF04647">
    <property type="entry name" value="AgrB"/>
    <property type="match status" value="1"/>
</dbReference>
<evidence type="ECO:0000313" key="10">
    <source>
        <dbReference type="Proteomes" id="UP000184185"/>
    </source>
</evidence>
<feature type="transmembrane region" description="Helical" evidence="8">
    <location>
        <begin position="141"/>
        <end position="158"/>
    </location>
</feature>
<organism evidence="9 10">
    <name type="scientific">Pseudobutyrivibrio xylanivorans DSM 14809</name>
    <dbReference type="NCBI Taxonomy" id="1123012"/>
    <lineage>
        <taxon>Bacteria</taxon>
        <taxon>Bacillati</taxon>
        <taxon>Bacillota</taxon>
        <taxon>Clostridia</taxon>
        <taxon>Lachnospirales</taxon>
        <taxon>Lachnospiraceae</taxon>
        <taxon>Pseudobutyrivibrio</taxon>
    </lineage>
</organism>
<dbReference type="InterPro" id="IPR006741">
    <property type="entry name" value="AgrB"/>
</dbReference>
<keyword evidence="6 8" id="KW-1133">Transmembrane helix</keyword>
<feature type="transmembrane region" description="Helical" evidence="8">
    <location>
        <begin position="103"/>
        <end position="121"/>
    </location>
</feature>
<keyword evidence="5" id="KW-0378">Hydrolase</keyword>
<evidence type="ECO:0000256" key="1">
    <source>
        <dbReference type="ARBA" id="ARBA00022475"/>
    </source>
</evidence>
<dbReference type="AlphaFoldDB" id="A0A1M6KZ92"/>
<dbReference type="GO" id="GO:0006508">
    <property type="term" value="P:proteolysis"/>
    <property type="evidence" value="ECO:0007669"/>
    <property type="project" value="UniProtKB-KW"/>
</dbReference>
<dbReference type="EMBL" id="FQYQ01000035">
    <property type="protein sequence ID" value="SHJ64166.1"/>
    <property type="molecule type" value="Genomic_DNA"/>
</dbReference>
<evidence type="ECO:0000256" key="7">
    <source>
        <dbReference type="ARBA" id="ARBA00023136"/>
    </source>
</evidence>
<keyword evidence="3" id="KW-0645">Protease</keyword>
<keyword evidence="10" id="KW-1185">Reference proteome</keyword>
<feature type="transmembrane region" description="Helical" evidence="8">
    <location>
        <begin position="45"/>
        <end position="68"/>
    </location>
</feature>
<keyword evidence="7 8" id="KW-0472">Membrane</keyword>
<keyword evidence="1" id="KW-1003">Cell membrane</keyword>
<dbReference type="GO" id="GO:0009372">
    <property type="term" value="P:quorum sensing"/>
    <property type="evidence" value="ECO:0007669"/>
    <property type="project" value="UniProtKB-KW"/>
</dbReference>
<gene>
    <name evidence="9" type="ORF">SAMN02745725_02983</name>
</gene>
<proteinExistence type="predicted"/>
<keyword evidence="2" id="KW-0673">Quorum sensing</keyword>
<evidence type="ECO:0000313" key="9">
    <source>
        <dbReference type="EMBL" id="SHJ64166.1"/>
    </source>
</evidence>
<evidence type="ECO:0000256" key="3">
    <source>
        <dbReference type="ARBA" id="ARBA00022670"/>
    </source>
</evidence>
<name>A0A1M6KZ92_PSEXY</name>
<dbReference type="GO" id="GO:0016020">
    <property type="term" value="C:membrane"/>
    <property type="evidence" value="ECO:0007669"/>
    <property type="project" value="InterPro"/>
</dbReference>
<protein>
    <submittedName>
        <fullName evidence="9">Accessory gene regulator B</fullName>
    </submittedName>
</protein>
<evidence type="ECO:0000256" key="6">
    <source>
        <dbReference type="ARBA" id="ARBA00022989"/>
    </source>
</evidence>
<dbReference type="Proteomes" id="UP000184185">
    <property type="component" value="Unassembled WGS sequence"/>
</dbReference>
<evidence type="ECO:0000256" key="2">
    <source>
        <dbReference type="ARBA" id="ARBA00022654"/>
    </source>
</evidence>
<feature type="transmembrane region" description="Helical" evidence="8">
    <location>
        <begin position="164"/>
        <end position="182"/>
    </location>
</feature>
<sequence length="190" mass="21857">MHSLSKLIVTRLISISSTNYSSDDIDVFIYGVECTLNEVLTDSIIILWGIYTHTVIELLVWLTVFTLFRHQTGGLHSKSNIRCFLYTITLGILVSFFCKINFPMILEFLLYAFSLAIVLLLAPRETSKITLSHRKTKNKKVFSSLIVIITFMISLLCPHDIKMALNYSIFVNCILLLLDFFLKDRMHLLN</sequence>
<accession>A0A1M6KZ92</accession>